<evidence type="ECO:0000313" key="9">
    <source>
        <dbReference type="EMBL" id="EAY16224.1"/>
    </source>
</evidence>
<evidence type="ECO:0000256" key="1">
    <source>
        <dbReference type="ARBA" id="ARBA00004395"/>
    </source>
</evidence>
<dbReference type="EMBL" id="DS113245">
    <property type="protein sequence ID" value="EAY16224.1"/>
    <property type="molecule type" value="Genomic_DNA"/>
</dbReference>
<dbReference type="InterPro" id="IPR007255">
    <property type="entry name" value="COG8"/>
</dbReference>
<evidence type="ECO:0000256" key="2">
    <source>
        <dbReference type="ARBA" id="ARBA00006419"/>
    </source>
</evidence>
<evidence type="ECO:0000256" key="8">
    <source>
        <dbReference type="ARBA" id="ARBA00031347"/>
    </source>
</evidence>
<dbReference type="Pfam" id="PF04124">
    <property type="entry name" value="Dor1"/>
    <property type="match status" value="1"/>
</dbReference>
<dbReference type="VEuPathDB" id="TrichDB:TVAGG3_1036920"/>
<organism evidence="9 10">
    <name type="scientific">Trichomonas vaginalis (strain ATCC PRA-98 / G3)</name>
    <dbReference type="NCBI Taxonomy" id="412133"/>
    <lineage>
        <taxon>Eukaryota</taxon>
        <taxon>Metamonada</taxon>
        <taxon>Parabasalia</taxon>
        <taxon>Trichomonadida</taxon>
        <taxon>Trichomonadidae</taxon>
        <taxon>Trichomonas</taxon>
    </lineage>
</organism>
<keyword evidence="6" id="KW-0333">Golgi apparatus</keyword>
<dbReference type="InterPro" id="IPR016159">
    <property type="entry name" value="Cullin_repeat-like_dom_sf"/>
</dbReference>
<dbReference type="GO" id="GO:0000139">
    <property type="term" value="C:Golgi membrane"/>
    <property type="evidence" value="ECO:0007669"/>
    <property type="project" value="UniProtKB-SubCell"/>
</dbReference>
<dbReference type="PANTHER" id="PTHR21311:SF0">
    <property type="entry name" value="CONSERVED OLIGOMERIC GOLGI COMPLEX SUBUNIT 8"/>
    <property type="match status" value="1"/>
</dbReference>
<dbReference type="STRING" id="5722.A2DTS7"/>
<dbReference type="PANTHER" id="PTHR21311">
    <property type="entry name" value="CONSERVED OLIGOMERIC GOLGI COMPLEX COMPONENT 8"/>
    <property type="match status" value="1"/>
</dbReference>
<evidence type="ECO:0000313" key="10">
    <source>
        <dbReference type="Proteomes" id="UP000001542"/>
    </source>
</evidence>
<dbReference type="AlphaFoldDB" id="A2DTS7"/>
<comment type="similarity">
    <text evidence="2">Belongs to the COG8 family.</text>
</comment>
<dbReference type="SMR" id="A2DTS7"/>
<evidence type="ECO:0000256" key="3">
    <source>
        <dbReference type="ARBA" id="ARBA00020983"/>
    </source>
</evidence>
<dbReference type="RefSeq" id="XP_001328447.1">
    <property type="nucleotide sequence ID" value="XM_001328412.1"/>
</dbReference>
<dbReference type="InParanoid" id="A2DTS7"/>
<dbReference type="GO" id="GO:0017119">
    <property type="term" value="C:Golgi transport complex"/>
    <property type="evidence" value="ECO:0007669"/>
    <property type="project" value="InterPro"/>
</dbReference>
<dbReference type="VEuPathDB" id="TrichDB:TVAG_341180"/>
<protein>
    <recommendedName>
        <fullName evidence="3">Conserved oligomeric Golgi complex subunit 8</fullName>
    </recommendedName>
    <alternativeName>
        <fullName evidence="8">Component of oligomeric Golgi complex 8</fullName>
    </alternativeName>
</protein>
<dbReference type="KEGG" id="tva:4774232"/>
<keyword evidence="4" id="KW-0813">Transport</keyword>
<accession>A2DTS7</accession>
<evidence type="ECO:0000256" key="4">
    <source>
        <dbReference type="ARBA" id="ARBA00022448"/>
    </source>
</evidence>
<keyword evidence="10" id="KW-1185">Reference proteome</keyword>
<dbReference type="eggNOG" id="KOG2069">
    <property type="taxonomic scope" value="Eukaryota"/>
</dbReference>
<dbReference type="Proteomes" id="UP000001542">
    <property type="component" value="Unassembled WGS sequence"/>
</dbReference>
<dbReference type="OrthoDB" id="1661054at2759"/>
<keyword evidence="5" id="KW-0653">Protein transport</keyword>
<evidence type="ECO:0000256" key="7">
    <source>
        <dbReference type="ARBA" id="ARBA00023136"/>
    </source>
</evidence>
<gene>
    <name evidence="9" type="ORF">TVAG_341180</name>
</gene>
<comment type="subcellular location">
    <subcellularLocation>
        <location evidence="1">Golgi apparatus membrane</location>
        <topology evidence="1">Peripheral membrane protein</topology>
    </subcellularLocation>
</comment>
<evidence type="ECO:0000256" key="5">
    <source>
        <dbReference type="ARBA" id="ARBA00022927"/>
    </source>
</evidence>
<dbReference type="SUPFAM" id="SSF74788">
    <property type="entry name" value="Cullin repeat-like"/>
    <property type="match status" value="1"/>
</dbReference>
<dbReference type="GO" id="GO:0015031">
    <property type="term" value="P:protein transport"/>
    <property type="evidence" value="ECO:0007669"/>
    <property type="project" value="UniProtKB-KW"/>
</dbReference>
<keyword evidence="7" id="KW-0472">Membrane</keyword>
<sequence>MDGPEFTSMDLQMLLKEPTRLENSIAALQSQFDESMARNYDFFIKTCIDASTITDDLESCTKNIGDLSSDLAKANNLCKDLCLLANSTRESMAKISSAFLKQSEISDILIAPQLMRTCRISNLYDEALQVYNILEQFTRQHPNTTSLKSTLEEANNVKNEVTQSLLNTFSGDLKLEDAISNVNLLRTAKVHSEAEIRLAFINGRRMALHQKIKHISKEDPNKYMQELTNNFRSALYEISTTYKAILASEDAEDDMTLHLVIQKECEKYCKALKRSLEKVTKVDDAKEMVLNAFTFASSFGRLGFDFSPLIENCFYSSKWAE</sequence>
<reference evidence="9" key="2">
    <citation type="journal article" date="2007" name="Science">
        <title>Draft genome sequence of the sexually transmitted pathogen Trichomonas vaginalis.</title>
        <authorList>
            <person name="Carlton J.M."/>
            <person name="Hirt R.P."/>
            <person name="Silva J.C."/>
            <person name="Delcher A.L."/>
            <person name="Schatz M."/>
            <person name="Zhao Q."/>
            <person name="Wortman J.R."/>
            <person name="Bidwell S.L."/>
            <person name="Alsmark U.C.M."/>
            <person name="Besteiro S."/>
            <person name="Sicheritz-Ponten T."/>
            <person name="Noel C.J."/>
            <person name="Dacks J.B."/>
            <person name="Foster P.G."/>
            <person name="Simillion C."/>
            <person name="Van de Peer Y."/>
            <person name="Miranda-Saavedra D."/>
            <person name="Barton G.J."/>
            <person name="Westrop G.D."/>
            <person name="Mueller S."/>
            <person name="Dessi D."/>
            <person name="Fiori P.L."/>
            <person name="Ren Q."/>
            <person name="Paulsen I."/>
            <person name="Zhang H."/>
            <person name="Bastida-Corcuera F.D."/>
            <person name="Simoes-Barbosa A."/>
            <person name="Brown M.T."/>
            <person name="Hayes R.D."/>
            <person name="Mukherjee M."/>
            <person name="Okumura C.Y."/>
            <person name="Schneider R."/>
            <person name="Smith A.J."/>
            <person name="Vanacova S."/>
            <person name="Villalvazo M."/>
            <person name="Haas B.J."/>
            <person name="Pertea M."/>
            <person name="Feldblyum T.V."/>
            <person name="Utterback T.R."/>
            <person name="Shu C.L."/>
            <person name="Osoegawa K."/>
            <person name="de Jong P.J."/>
            <person name="Hrdy I."/>
            <person name="Horvathova L."/>
            <person name="Zubacova Z."/>
            <person name="Dolezal P."/>
            <person name="Malik S.B."/>
            <person name="Logsdon J.M. Jr."/>
            <person name="Henze K."/>
            <person name="Gupta A."/>
            <person name="Wang C.C."/>
            <person name="Dunne R.L."/>
            <person name="Upcroft J.A."/>
            <person name="Upcroft P."/>
            <person name="White O."/>
            <person name="Salzberg S.L."/>
            <person name="Tang P."/>
            <person name="Chiu C.-H."/>
            <person name="Lee Y.-S."/>
            <person name="Embley T.M."/>
            <person name="Coombs G.H."/>
            <person name="Mottram J.C."/>
            <person name="Tachezy J."/>
            <person name="Fraser-Liggett C.M."/>
            <person name="Johnson P.J."/>
        </authorList>
    </citation>
    <scope>NUCLEOTIDE SEQUENCE [LARGE SCALE GENOMIC DNA]</scope>
    <source>
        <strain evidence="9">G3</strain>
    </source>
</reference>
<evidence type="ECO:0000256" key="6">
    <source>
        <dbReference type="ARBA" id="ARBA00023034"/>
    </source>
</evidence>
<name>A2DTS7_TRIV3</name>
<proteinExistence type="inferred from homology"/>
<reference evidence="9" key="1">
    <citation type="submission" date="2006-10" db="EMBL/GenBank/DDBJ databases">
        <authorList>
            <person name="Amadeo P."/>
            <person name="Zhao Q."/>
            <person name="Wortman J."/>
            <person name="Fraser-Liggett C."/>
            <person name="Carlton J."/>
        </authorList>
    </citation>
    <scope>NUCLEOTIDE SEQUENCE</scope>
    <source>
        <strain evidence="9">G3</strain>
    </source>
</reference>